<evidence type="ECO:0000256" key="5">
    <source>
        <dbReference type="ARBA" id="ARBA00022475"/>
    </source>
</evidence>
<comment type="similarity">
    <text evidence="3 14">Belongs to the HemJ family.</text>
</comment>
<feature type="transmembrane region" description="Helical" evidence="14">
    <location>
        <begin position="24"/>
        <end position="44"/>
    </location>
</feature>
<dbReference type="GO" id="GO:0005886">
    <property type="term" value="C:plasma membrane"/>
    <property type="evidence" value="ECO:0007669"/>
    <property type="project" value="UniProtKB-SubCell"/>
</dbReference>
<keyword evidence="8 14" id="KW-0479">Metal-binding</keyword>
<feature type="transmembrane region" description="Helical" evidence="14">
    <location>
        <begin position="128"/>
        <end position="146"/>
    </location>
</feature>
<evidence type="ECO:0000256" key="4">
    <source>
        <dbReference type="ARBA" id="ARBA00017504"/>
    </source>
</evidence>
<reference evidence="15 16" key="1">
    <citation type="submission" date="2019-06" db="EMBL/GenBank/DDBJ databases">
        <authorList>
            <person name="Li M."/>
        </authorList>
    </citation>
    <scope>NUCLEOTIDE SEQUENCE [LARGE SCALE GENOMIC DNA]</scope>
    <source>
        <strain evidence="15 16">BGMRC6574</strain>
    </source>
</reference>
<evidence type="ECO:0000256" key="14">
    <source>
        <dbReference type="HAMAP-Rule" id="MF_02239"/>
    </source>
</evidence>
<dbReference type="GO" id="GO:0046872">
    <property type="term" value="F:metal ion binding"/>
    <property type="evidence" value="ECO:0007669"/>
    <property type="project" value="UniProtKB-KW"/>
</dbReference>
<dbReference type="AlphaFoldDB" id="A0A506U1A3"/>
<keyword evidence="5 14" id="KW-1003">Cell membrane</keyword>
<dbReference type="EC" id="1.3.99.-" evidence="14"/>
<dbReference type="UniPathway" id="UPA00251">
    <property type="reaction ID" value="UER00324"/>
</dbReference>
<keyword evidence="7 14" id="KW-0812">Transmembrane</keyword>
<accession>A0A506U1A3</accession>
<dbReference type="PANTHER" id="PTHR40255">
    <property type="entry name" value="UPF0093 MEMBRANE PROTEIN SLR1790"/>
    <property type="match status" value="1"/>
</dbReference>
<keyword evidence="9 14" id="KW-1133">Transmembrane helix</keyword>
<comment type="pathway">
    <text evidence="2 14">Porphyrin-containing compound metabolism; protoporphyrin-IX biosynthesis; protoporphyrin-IX from protoporphyrinogen-IX: step 1/1.</text>
</comment>
<evidence type="ECO:0000313" key="15">
    <source>
        <dbReference type="EMBL" id="TPW27266.1"/>
    </source>
</evidence>
<organism evidence="15 16">
    <name type="scientific">Pararhizobium mangrovi</name>
    <dbReference type="NCBI Taxonomy" id="2590452"/>
    <lineage>
        <taxon>Bacteria</taxon>
        <taxon>Pseudomonadati</taxon>
        <taxon>Pseudomonadota</taxon>
        <taxon>Alphaproteobacteria</taxon>
        <taxon>Hyphomicrobiales</taxon>
        <taxon>Rhizobiaceae</taxon>
        <taxon>Rhizobium/Agrobacterium group</taxon>
        <taxon>Pararhizobium</taxon>
    </lineage>
</organism>
<proteinExistence type="inferred from homology"/>
<name>A0A506U1A3_9HYPH</name>
<comment type="subunit">
    <text evidence="14">Homodimer.</text>
</comment>
<gene>
    <name evidence="15" type="primary">hemJ</name>
    <name evidence="15" type="ORF">FJU11_11985</name>
</gene>
<dbReference type="EMBL" id="VHLH01000022">
    <property type="protein sequence ID" value="TPW27266.1"/>
    <property type="molecule type" value="Genomic_DNA"/>
</dbReference>
<dbReference type="GO" id="GO:0006782">
    <property type="term" value="P:protoporphyrinogen IX biosynthetic process"/>
    <property type="evidence" value="ECO:0007669"/>
    <property type="project" value="UniProtKB-UniRule"/>
</dbReference>
<evidence type="ECO:0000256" key="1">
    <source>
        <dbReference type="ARBA" id="ARBA00004651"/>
    </source>
</evidence>
<comment type="function">
    <text evidence="14">Catalyzes the oxidation of protoporphyrinogen IX to protoporphyrin IX.</text>
</comment>
<evidence type="ECO:0000313" key="16">
    <source>
        <dbReference type="Proteomes" id="UP000320314"/>
    </source>
</evidence>
<dbReference type="RefSeq" id="WP_141167300.1">
    <property type="nucleotide sequence ID" value="NZ_VHLH01000022.1"/>
</dbReference>
<dbReference type="GO" id="GO:0070818">
    <property type="term" value="F:protoporphyrinogen oxidase activity"/>
    <property type="evidence" value="ECO:0007669"/>
    <property type="project" value="UniProtKB-UniRule"/>
</dbReference>
<evidence type="ECO:0000256" key="10">
    <source>
        <dbReference type="ARBA" id="ARBA00023002"/>
    </source>
</evidence>
<comment type="subcellular location">
    <subcellularLocation>
        <location evidence="1 14">Cell membrane</location>
        <topology evidence="1 14">Multi-pass membrane protein</topology>
    </subcellularLocation>
</comment>
<keyword evidence="12 14" id="KW-0472">Membrane</keyword>
<keyword evidence="16" id="KW-1185">Reference proteome</keyword>
<feature type="transmembrane region" description="Helical" evidence="14">
    <location>
        <begin position="101"/>
        <end position="122"/>
    </location>
</feature>
<keyword evidence="10 14" id="KW-0560">Oxidoreductase</keyword>
<keyword evidence="11 14" id="KW-0408">Iron</keyword>
<evidence type="ECO:0000256" key="7">
    <source>
        <dbReference type="ARBA" id="ARBA00022692"/>
    </source>
</evidence>
<evidence type="ECO:0000256" key="12">
    <source>
        <dbReference type="ARBA" id="ARBA00023136"/>
    </source>
</evidence>
<feature type="binding site" description="axial binding residue" evidence="14">
    <location>
        <position position="57"/>
    </location>
    <ligand>
        <name>heme</name>
        <dbReference type="ChEBI" id="CHEBI:30413"/>
    </ligand>
    <ligandPart>
        <name>Fe</name>
        <dbReference type="ChEBI" id="CHEBI:18248"/>
    </ligandPart>
</feature>
<evidence type="ECO:0000256" key="13">
    <source>
        <dbReference type="ARBA" id="ARBA00048390"/>
    </source>
</evidence>
<protein>
    <recommendedName>
        <fullName evidence="4 14">Protoporphyrinogen IX oxidase</fullName>
        <shortName evidence="14">PPO</shortName>
        <ecNumber evidence="14">1.3.99.-</ecNumber>
    </recommendedName>
</protein>
<dbReference type="Proteomes" id="UP000320314">
    <property type="component" value="Unassembled WGS sequence"/>
</dbReference>
<evidence type="ECO:0000256" key="2">
    <source>
        <dbReference type="ARBA" id="ARBA00005073"/>
    </source>
</evidence>
<comment type="catalytic activity">
    <reaction evidence="13 14">
        <text>protoporphyrinogen IX + 3 A = protoporphyrin IX + 3 AH2</text>
        <dbReference type="Rhea" id="RHEA:62000"/>
        <dbReference type="ChEBI" id="CHEBI:13193"/>
        <dbReference type="ChEBI" id="CHEBI:17499"/>
        <dbReference type="ChEBI" id="CHEBI:57306"/>
        <dbReference type="ChEBI" id="CHEBI:57307"/>
    </reaction>
</comment>
<evidence type="ECO:0000256" key="8">
    <source>
        <dbReference type="ARBA" id="ARBA00022723"/>
    </source>
</evidence>
<dbReference type="OrthoDB" id="9800824at2"/>
<comment type="cofactor">
    <cofactor evidence="14">
        <name>heme b</name>
        <dbReference type="ChEBI" id="CHEBI:60344"/>
    </cofactor>
    <text evidence="14">Binds 1 heme b (iron(II)-protoporphyrin IX) group per subunit.</text>
</comment>
<dbReference type="PANTHER" id="PTHR40255:SF1">
    <property type="entry name" value="PROTOPORPHYRINOGEN IX OXIDASE"/>
    <property type="match status" value="1"/>
</dbReference>
<evidence type="ECO:0000256" key="3">
    <source>
        <dbReference type="ARBA" id="ARBA00006501"/>
    </source>
</evidence>
<feature type="transmembrane region" description="Helical" evidence="14">
    <location>
        <begin position="50"/>
        <end position="71"/>
    </location>
</feature>
<dbReference type="NCBIfam" id="TIGR00701">
    <property type="entry name" value="protoporphyrinogen oxidase HemJ"/>
    <property type="match status" value="1"/>
</dbReference>
<feature type="binding site" description="axial binding residue" evidence="14">
    <location>
        <position position="132"/>
    </location>
    <ligand>
        <name>heme</name>
        <dbReference type="ChEBI" id="CHEBI:30413"/>
    </ligand>
    <ligandPart>
        <name>Fe</name>
        <dbReference type="ChEBI" id="CHEBI:18248"/>
    </ligandPart>
</feature>
<dbReference type="HAMAP" id="MF_02239">
    <property type="entry name" value="HemJ"/>
    <property type="match status" value="1"/>
</dbReference>
<dbReference type="InterPro" id="IPR005265">
    <property type="entry name" value="HemJ-like"/>
</dbReference>
<feature type="transmembrane region" description="Helical" evidence="14">
    <location>
        <begin position="167"/>
        <end position="185"/>
    </location>
</feature>
<evidence type="ECO:0000256" key="6">
    <source>
        <dbReference type="ARBA" id="ARBA00022617"/>
    </source>
</evidence>
<evidence type="ECO:0000256" key="9">
    <source>
        <dbReference type="ARBA" id="ARBA00022989"/>
    </source>
</evidence>
<evidence type="ECO:0000256" key="11">
    <source>
        <dbReference type="ARBA" id="ARBA00023004"/>
    </source>
</evidence>
<sequence length="188" mass="20888">MTGRACGSERLNAKAGRKSGTQRAIQVASTIAVLALISAVVAFANPARVYLWVKAAHVVSIIAWMAGMLYLPRLFVYHSDVEPGSPQSETFKVMERRLLKAILTPAMIATWVLGLWLIHILYPIPGAWIWVKVACVIALTGLHGYFAGAVRRFARDENTRPARHWRIMNEVPTLLMIVIVVMVVVKPF</sequence>
<comment type="caution">
    <text evidence="15">The sequence shown here is derived from an EMBL/GenBank/DDBJ whole genome shotgun (WGS) entry which is preliminary data.</text>
</comment>
<dbReference type="Pfam" id="PF03653">
    <property type="entry name" value="UPF0093"/>
    <property type="match status" value="1"/>
</dbReference>
<keyword evidence="6 14" id="KW-0349">Heme</keyword>